<feature type="compositionally biased region" description="Low complexity" evidence="1">
    <location>
        <begin position="269"/>
        <end position="278"/>
    </location>
</feature>
<dbReference type="OrthoDB" id="5236168at2759"/>
<accession>A0A2T4BDU2</accession>
<dbReference type="Proteomes" id="UP000241546">
    <property type="component" value="Unassembled WGS sequence"/>
</dbReference>
<feature type="region of interest" description="Disordered" evidence="1">
    <location>
        <begin position="202"/>
        <end position="295"/>
    </location>
</feature>
<protein>
    <submittedName>
        <fullName evidence="3">Uncharacterized protein</fullName>
    </submittedName>
</protein>
<keyword evidence="4" id="KW-1185">Reference proteome</keyword>
<evidence type="ECO:0000256" key="1">
    <source>
        <dbReference type="SAM" id="MobiDB-lite"/>
    </source>
</evidence>
<organism evidence="3 4">
    <name type="scientific">Trichoderma citrinoviride</name>
    <dbReference type="NCBI Taxonomy" id="58853"/>
    <lineage>
        <taxon>Eukaryota</taxon>
        <taxon>Fungi</taxon>
        <taxon>Dikarya</taxon>
        <taxon>Ascomycota</taxon>
        <taxon>Pezizomycotina</taxon>
        <taxon>Sordariomycetes</taxon>
        <taxon>Hypocreomycetidae</taxon>
        <taxon>Hypocreales</taxon>
        <taxon>Hypocreaceae</taxon>
        <taxon>Trichoderma</taxon>
    </lineage>
</organism>
<feature type="compositionally biased region" description="Low complexity" evidence="1">
    <location>
        <begin position="203"/>
        <end position="217"/>
    </location>
</feature>
<feature type="transmembrane region" description="Helical" evidence="2">
    <location>
        <begin position="31"/>
        <end position="51"/>
    </location>
</feature>
<keyword evidence="2" id="KW-0472">Membrane</keyword>
<name>A0A2T4BDU2_9HYPO</name>
<keyword evidence="2" id="KW-1133">Transmembrane helix</keyword>
<feature type="compositionally biased region" description="Basic and acidic residues" evidence="1">
    <location>
        <begin position="284"/>
        <end position="295"/>
    </location>
</feature>
<gene>
    <name evidence="3" type="ORF">BBK36DRAFT_1116187</name>
</gene>
<dbReference type="RefSeq" id="XP_024750741.1">
    <property type="nucleotide sequence ID" value="XM_024890209.1"/>
</dbReference>
<sequence length="295" mass="32927">MPPSKGEEPTQDHRRPNSCIGWHCLNSATHFGIIFSIVVTVLFLSVVWMYCMGRARIFRQQTEAQNTPDRQRTNPRRHTPDTMARPVPPPIVQQAPPPVVHQVPVFNYAVHQQAPMYFFPGPQIPTTVPLGVTNAHVQLPAPIFRPQGAPYGNHPGGMASGLPKAHESHREQAQPADNAYPPRQPTWWQRFYRAFTLPVGDASTVTSSSSPEPSETSQIENVDAKPLTASPRSDGHKVRFDDERERKELQLPIDDGDDVSSMLCNLNTSSDSLSSIRSDVATVHSDDFETPPRRY</sequence>
<reference evidence="4" key="1">
    <citation type="submission" date="2016-07" db="EMBL/GenBank/DDBJ databases">
        <title>Multiple horizontal gene transfer events from other fungi enriched the ability of initially mycotrophic Trichoderma (Ascomycota) to feed on dead plant biomass.</title>
        <authorList>
            <consortium name="DOE Joint Genome Institute"/>
            <person name="Atanasova L."/>
            <person name="Chenthamara K."/>
            <person name="Zhang J."/>
            <person name="Grujic M."/>
            <person name="Henrissat B."/>
            <person name="Kuo A."/>
            <person name="Aerts A."/>
            <person name="Salamov A."/>
            <person name="Lipzen A."/>
            <person name="Labutti K."/>
            <person name="Barry K."/>
            <person name="Miao Y."/>
            <person name="Rahimi M.J."/>
            <person name="Shen Q."/>
            <person name="Grigoriev I.V."/>
            <person name="Kubicek C.P."/>
            <person name="Druzhinina I.S."/>
        </authorList>
    </citation>
    <scope>NUCLEOTIDE SEQUENCE [LARGE SCALE GENOMIC DNA]</scope>
    <source>
        <strain evidence="4">TUCIM 6016</strain>
    </source>
</reference>
<evidence type="ECO:0000313" key="3">
    <source>
        <dbReference type="EMBL" id="PTB67421.1"/>
    </source>
</evidence>
<dbReference type="EMBL" id="KZ680211">
    <property type="protein sequence ID" value="PTB67421.1"/>
    <property type="molecule type" value="Genomic_DNA"/>
</dbReference>
<feature type="compositionally biased region" description="Basic and acidic residues" evidence="1">
    <location>
        <begin position="233"/>
        <end position="249"/>
    </location>
</feature>
<keyword evidence="2" id="KW-0812">Transmembrane</keyword>
<dbReference type="AlphaFoldDB" id="A0A2T4BDU2"/>
<feature type="region of interest" description="Disordered" evidence="1">
    <location>
        <begin position="62"/>
        <end position="87"/>
    </location>
</feature>
<evidence type="ECO:0000256" key="2">
    <source>
        <dbReference type="SAM" id="Phobius"/>
    </source>
</evidence>
<dbReference type="GeneID" id="36598327"/>
<proteinExistence type="predicted"/>
<evidence type="ECO:0000313" key="4">
    <source>
        <dbReference type="Proteomes" id="UP000241546"/>
    </source>
</evidence>